<name>A0ABP7N948_9BACT</name>
<reference evidence="2" key="1">
    <citation type="journal article" date="2019" name="Int. J. Syst. Evol. Microbiol.">
        <title>The Global Catalogue of Microorganisms (GCM) 10K type strain sequencing project: providing services to taxonomists for standard genome sequencing and annotation.</title>
        <authorList>
            <consortium name="The Broad Institute Genomics Platform"/>
            <consortium name="The Broad Institute Genome Sequencing Center for Infectious Disease"/>
            <person name="Wu L."/>
            <person name="Ma J."/>
        </authorList>
    </citation>
    <scope>NUCLEOTIDE SEQUENCE [LARGE SCALE GENOMIC DNA]</scope>
    <source>
        <strain evidence="2">JCM 17214</strain>
    </source>
</reference>
<proteinExistence type="predicted"/>
<accession>A0ABP7N948</accession>
<protein>
    <submittedName>
        <fullName evidence="1">Uncharacterized protein</fullName>
    </submittedName>
</protein>
<gene>
    <name evidence="1" type="ORF">GCM10022406_25540</name>
</gene>
<dbReference type="EMBL" id="BAABDH010000041">
    <property type="protein sequence ID" value="GAA3940417.1"/>
    <property type="molecule type" value="Genomic_DNA"/>
</dbReference>
<evidence type="ECO:0000313" key="1">
    <source>
        <dbReference type="EMBL" id="GAA3940417.1"/>
    </source>
</evidence>
<comment type="caution">
    <text evidence="1">The sequence shown here is derived from an EMBL/GenBank/DDBJ whole genome shotgun (WGS) entry which is preliminary data.</text>
</comment>
<sequence length="112" mass="12978">MTEDELLPESTLKLLDDGTMFSGRHFWVNGEAAELTCAIGVWAWEDVSYVGTVPKGMMEDMPAPRCYLRWRGEYVYLQAYFEETQRAYRNFRKGNQVRKAFPFSGIFPFSGN</sequence>
<organism evidence="1 2">
    <name type="scientific">Hymenobacter algoricola</name>
    <dbReference type="NCBI Taxonomy" id="486267"/>
    <lineage>
        <taxon>Bacteria</taxon>
        <taxon>Pseudomonadati</taxon>
        <taxon>Bacteroidota</taxon>
        <taxon>Cytophagia</taxon>
        <taxon>Cytophagales</taxon>
        <taxon>Hymenobacteraceae</taxon>
        <taxon>Hymenobacter</taxon>
    </lineage>
</organism>
<dbReference type="Proteomes" id="UP001499909">
    <property type="component" value="Unassembled WGS sequence"/>
</dbReference>
<keyword evidence="2" id="KW-1185">Reference proteome</keyword>
<evidence type="ECO:0000313" key="2">
    <source>
        <dbReference type="Proteomes" id="UP001499909"/>
    </source>
</evidence>
<dbReference type="RefSeq" id="WP_345114431.1">
    <property type="nucleotide sequence ID" value="NZ_BAABDH010000041.1"/>
</dbReference>